<feature type="compositionally biased region" description="Polar residues" evidence="1">
    <location>
        <begin position="52"/>
        <end position="65"/>
    </location>
</feature>
<evidence type="ECO:0000256" key="1">
    <source>
        <dbReference type="SAM" id="MobiDB-lite"/>
    </source>
</evidence>
<feature type="region of interest" description="Disordered" evidence="1">
    <location>
        <begin position="51"/>
        <end position="108"/>
    </location>
</feature>
<keyword evidence="3" id="KW-1185">Reference proteome</keyword>
<dbReference type="RefSeq" id="WP_253859836.1">
    <property type="nucleotide sequence ID" value="NZ_BAAALM010000009.1"/>
</dbReference>
<dbReference type="Proteomes" id="UP001500467">
    <property type="component" value="Unassembled WGS sequence"/>
</dbReference>
<reference evidence="3" key="1">
    <citation type="journal article" date="2019" name="Int. J. Syst. Evol. Microbiol.">
        <title>The Global Catalogue of Microorganisms (GCM) 10K type strain sequencing project: providing services to taxonomists for standard genome sequencing and annotation.</title>
        <authorList>
            <consortium name="The Broad Institute Genomics Platform"/>
            <consortium name="The Broad Institute Genome Sequencing Center for Infectious Disease"/>
            <person name="Wu L."/>
            <person name="Ma J."/>
        </authorList>
    </citation>
    <scope>NUCLEOTIDE SEQUENCE [LARGE SCALE GENOMIC DNA]</scope>
    <source>
        <strain evidence="3">JCM 13022</strain>
    </source>
</reference>
<comment type="caution">
    <text evidence="2">The sequence shown here is derived from an EMBL/GenBank/DDBJ whole genome shotgun (WGS) entry which is preliminary data.</text>
</comment>
<name>A0ABP4G284_9PSEU</name>
<gene>
    <name evidence="2" type="ORF">GCM10009675_30140</name>
</gene>
<proteinExistence type="predicted"/>
<evidence type="ECO:0008006" key="4">
    <source>
        <dbReference type="Google" id="ProtNLM"/>
    </source>
</evidence>
<protein>
    <recommendedName>
        <fullName evidence="4">Mce-associated membrane protein</fullName>
    </recommendedName>
</protein>
<dbReference type="EMBL" id="BAAALM010000009">
    <property type="protein sequence ID" value="GAA1208321.1"/>
    <property type="molecule type" value="Genomic_DNA"/>
</dbReference>
<accession>A0ABP4G284</accession>
<organism evidence="2 3">
    <name type="scientific">Prauserella alba</name>
    <dbReference type="NCBI Taxonomy" id="176898"/>
    <lineage>
        <taxon>Bacteria</taxon>
        <taxon>Bacillati</taxon>
        <taxon>Actinomycetota</taxon>
        <taxon>Actinomycetes</taxon>
        <taxon>Pseudonocardiales</taxon>
        <taxon>Pseudonocardiaceae</taxon>
        <taxon>Prauserella</taxon>
    </lineage>
</organism>
<evidence type="ECO:0000313" key="3">
    <source>
        <dbReference type="Proteomes" id="UP001500467"/>
    </source>
</evidence>
<sequence length="205" mass="21715">MPIRTNRGRAAIYRRLWSWPMRSPSHLVGTIILFVALIAATGIVVPRLVSDGQASGATPPTSESGGAQPGEYGTSNGSGEAGGSELPPVTRLTEPRETPTEAPASPQALRVAEQWAAAWVDHDDGTTVDAWLDGLRPYTTAEFLPVMRSVDPANIPATKVEGKAEAGESYSRSVDATISTDGPDLSVTVIKTDQGWRVSDYSRVG</sequence>
<evidence type="ECO:0000313" key="2">
    <source>
        <dbReference type="EMBL" id="GAA1208321.1"/>
    </source>
</evidence>